<evidence type="ECO:0000256" key="1">
    <source>
        <dbReference type="ARBA" id="ARBA00022737"/>
    </source>
</evidence>
<dbReference type="STRING" id="391037.Sare_1280"/>
<dbReference type="KEGG" id="saq:Sare_1280"/>
<dbReference type="SUPFAM" id="SSF50370">
    <property type="entry name" value="Ricin B-like lectins"/>
    <property type="match status" value="1"/>
</dbReference>
<dbReference type="HOGENOM" id="CLU_000662_1_0_11"/>
<gene>
    <name evidence="5" type="ordered locus">Sare_1280</name>
</gene>
<evidence type="ECO:0000259" key="4">
    <source>
        <dbReference type="SMART" id="SM00458"/>
    </source>
</evidence>
<dbReference type="Pfam" id="PF07591">
    <property type="entry name" value="PT-HINT"/>
    <property type="match status" value="1"/>
</dbReference>
<feature type="compositionally biased region" description="Low complexity" evidence="2">
    <location>
        <begin position="2280"/>
        <end position="2294"/>
    </location>
</feature>
<dbReference type="PANTHER" id="PTHR32305:SF17">
    <property type="entry name" value="TRNA NUCLEASE WAPA"/>
    <property type="match status" value="1"/>
</dbReference>
<feature type="domain" description="Hint" evidence="3">
    <location>
        <begin position="2339"/>
        <end position="2444"/>
    </location>
</feature>
<dbReference type="PROSITE" id="PS50231">
    <property type="entry name" value="RICIN_B_LECTIN"/>
    <property type="match status" value="1"/>
</dbReference>
<evidence type="ECO:0000259" key="3">
    <source>
        <dbReference type="SMART" id="SM00306"/>
    </source>
</evidence>
<feature type="compositionally biased region" description="Low complexity" evidence="2">
    <location>
        <begin position="228"/>
        <end position="249"/>
    </location>
</feature>
<feature type="region of interest" description="Disordered" evidence="2">
    <location>
        <begin position="219"/>
        <end position="250"/>
    </location>
</feature>
<dbReference type="InterPro" id="IPR006530">
    <property type="entry name" value="YD"/>
</dbReference>
<feature type="compositionally biased region" description="Polar residues" evidence="2">
    <location>
        <begin position="2270"/>
        <end position="2279"/>
    </location>
</feature>
<protein>
    <submittedName>
        <fullName evidence="5">YD repeat protein</fullName>
    </submittedName>
</protein>
<name>A8M703_SALAI</name>
<dbReference type="Gene3D" id="2.170.16.10">
    <property type="entry name" value="Hedgehog/Intein (Hint) domain"/>
    <property type="match status" value="1"/>
</dbReference>
<dbReference type="PROSITE" id="PS50818">
    <property type="entry name" value="INTEIN_C_TER"/>
    <property type="match status" value="1"/>
</dbReference>
<organism evidence="5">
    <name type="scientific">Salinispora arenicola (strain CNS-205)</name>
    <dbReference type="NCBI Taxonomy" id="391037"/>
    <lineage>
        <taxon>Bacteria</taxon>
        <taxon>Bacillati</taxon>
        <taxon>Actinomycetota</taxon>
        <taxon>Actinomycetes</taxon>
        <taxon>Micromonosporales</taxon>
        <taxon>Micromonosporaceae</taxon>
        <taxon>Salinispora</taxon>
    </lineage>
</organism>
<reference evidence="5" key="1">
    <citation type="submission" date="2007-10" db="EMBL/GenBank/DDBJ databases">
        <title>Complete sequence of Salinispora arenicola CNS-205.</title>
        <authorList>
            <consortium name="US DOE Joint Genome Institute"/>
            <person name="Copeland A."/>
            <person name="Lucas S."/>
            <person name="Lapidus A."/>
            <person name="Barry K."/>
            <person name="Glavina del Rio T."/>
            <person name="Dalin E."/>
            <person name="Tice H."/>
            <person name="Pitluck S."/>
            <person name="Foster B."/>
            <person name="Schmutz J."/>
            <person name="Larimer F."/>
            <person name="Land M."/>
            <person name="Hauser L."/>
            <person name="Kyrpides N."/>
            <person name="Ivanova N."/>
            <person name="Jensen P.R."/>
            <person name="Moore B.S."/>
            <person name="Penn K."/>
            <person name="Jenkins C."/>
            <person name="Udwary D."/>
            <person name="Xiang L."/>
            <person name="Gontang E."/>
            <person name="Richardson P."/>
        </authorList>
    </citation>
    <scope>NUCLEOTIDE SEQUENCE [LARGE SCALE GENOMIC DNA]</scope>
    <source>
        <strain evidence="5">CNS-205</strain>
    </source>
</reference>
<dbReference type="InterPro" id="IPR003587">
    <property type="entry name" value="Hint_dom_N"/>
</dbReference>
<feature type="region of interest" description="Disordered" evidence="2">
    <location>
        <begin position="57"/>
        <end position="91"/>
    </location>
</feature>
<evidence type="ECO:0000313" key="5">
    <source>
        <dbReference type="EMBL" id="ABV97185.1"/>
    </source>
</evidence>
<dbReference type="InterPro" id="IPR050708">
    <property type="entry name" value="T6SS_VgrG/RHS"/>
</dbReference>
<dbReference type="Pfam" id="PF14424">
    <property type="entry name" value="Toxin-deaminase"/>
    <property type="match status" value="1"/>
</dbReference>
<feature type="domain" description="Ricin B lectin" evidence="4">
    <location>
        <begin position="1804"/>
        <end position="1934"/>
    </location>
</feature>
<feature type="region of interest" description="Disordered" evidence="2">
    <location>
        <begin position="257"/>
        <end position="276"/>
    </location>
</feature>
<dbReference type="CDD" id="cd00081">
    <property type="entry name" value="Hint"/>
    <property type="match status" value="1"/>
</dbReference>
<dbReference type="Pfam" id="PF00652">
    <property type="entry name" value="Ricin_B_lectin"/>
    <property type="match status" value="1"/>
</dbReference>
<feature type="region of interest" description="Disordered" evidence="2">
    <location>
        <begin position="1"/>
        <end position="21"/>
    </location>
</feature>
<dbReference type="InterPro" id="IPR022385">
    <property type="entry name" value="Rhs_assc_core"/>
</dbReference>
<keyword evidence="1" id="KW-0677">Repeat</keyword>
<dbReference type="NCBIfam" id="TIGR01643">
    <property type="entry name" value="YD_repeat_2x"/>
    <property type="match status" value="1"/>
</dbReference>
<dbReference type="PATRIC" id="fig|391037.6.peg.1301"/>
<dbReference type="EMBL" id="CP000850">
    <property type="protein sequence ID" value="ABV97185.1"/>
    <property type="molecule type" value="Genomic_DNA"/>
</dbReference>
<dbReference type="SUPFAM" id="SSF51294">
    <property type="entry name" value="Hedgehog/intein (Hint) domain"/>
    <property type="match status" value="1"/>
</dbReference>
<dbReference type="InterPro" id="IPR030934">
    <property type="entry name" value="Intein_C"/>
</dbReference>
<dbReference type="eggNOG" id="COG3209">
    <property type="taxonomic scope" value="Bacteria"/>
</dbReference>
<feature type="compositionally biased region" description="Basic and acidic residues" evidence="2">
    <location>
        <begin position="68"/>
        <end position="77"/>
    </location>
</feature>
<dbReference type="InterPro" id="IPR036844">
    <property type="entry name" value="Hint_dom_sf"/>
</dbReference>
<feature type="compositionally biased region" description="Gly residues" evidence="2">
    <location>
        <begin position="2295"/>
        <end position="2333"/>
    </location>
</feature>
<dbReference type="InterPro" id="IPR035992">
    <property type="entry name" value="Ricin_B-like_lectins"/>
</dbReference>
<dbReference type="SMART" id="SM00306">
    <property type="entry name" value="HintN"/>
    <property type="match status" value="1"/>
</dbReference>
<sequence>MRGTGLLFRRPSGRRIPTESGRWAGPTRRAFVLALAATLAVTSLPAAAFAVPAPGMSREQVDLPDLPESERVGRDEGAETDLTTAPEVPIDPYTPQAVDAWQQDSGVVDLTGLEAGDSRPVDDLPIALGVPEEGDPADLAGTWTVDLAAPEASQDAGVAGLIMKLTPPVAADPAAEVALSVDYTPFADLYGPQAADRFGVVLLPDCVYDAPDSGDCATDGGGSGGGAQARTAAPTDAADAPTGPAAAQAVPSEVGLVPADEAPTNSSAAEDEPTRRVVTGTVPVASLLGVQSAAARSGAASSAAASSAASMSTGSSVVGVLDTGASTAGDFTATPLLSSGSWAAGASSGAFTYSYQVHVPETAGGLMPKVALSYSSQSVDGRTSATNNQASWIGDGWDYNAGAITRSYANCRQDSKKPGANNSTHRTADLCWGSRNATLSLGGMTTELVWDEDEQRWFTANGDGSTVELRTDTGRANGDADGEYWVVTTRDGTRYHFGLHRLPGWSDHGSGADDPVTNSVLTVPVYGNHAGEPCYKAGNWAGSFCTQAWRWGLDYVEDIHGNAMSLWWGKETNYYARNFNFKAPVRYDRGGYLSRIDYGQRRDTLFTADPLARVGFTVAERCFDEGELTCSEENFTSSDPAKYRIWYDTPADLRCTAGKKCWNAGPSFFTRKRLDKITTSAQRRTNDTTLQAVDEYQLTQSFPILLTGPNTALWLESITRTGFARNGTTDAKVTLNPVRFEHNAEDMPNRVKRDHRPGFSRLRVARVINEYGGETVISYKAPTGDCATGTGLPGKDDTAALKANTRLCYPSYWHPDPEAEEIDWFHKYVVDSIEELPAIDGSSVATVTRYTYGPPAWRLAEREFTKKSTRTYSQFAGFAQVAVLTGADEPSIGSARTKTVTRYFRGLGDTVSVPDITGAEIAKDRKPFAGRIAEELTYVSAEDADEEWLTRSVTYPAAQLLASRERDDGLSPLEAWRVTEPRQVAHARSSGTGDDTRTERVVETRTTFESTHGLPTHVESLGDTGKTGDESCAFLEYHHRLDKNLIGLSKQVRSSPTTCAAATFDDLTTLSSASRVAYDGQDYGAALGDGTRGLATGTWSLKGDGSGFQPDGTTGFDAIGRVVTRTDVDGETSTITYTPATGQAFTVSEENALGHRQTREVEPGRAVSLKTTDVNGRVSEAKYDPLGRLVEAWAAGRTPSTAAVPDFRAEYATPAGKPPYITTFARGHEDQIETSVTLYDGLGRERQIQEEATGGGRLITDTLYNSSGEVWQTRNAYHTDGSPIGQLFTPLADTAVPNATRYTYDGLGRVTRELPVLDGVETPARATSYTYGDDHSTVVNPAGAASYRIFSDAMGRTTRLDTFTDSGHTEFTSIRYEYDARGHLVQATNSVDSTHPWTWTYDQRGRLVTAVDPDSGTTRMTYDRFDRQESVTNGRDITVWNGYDKLHRPTAQRLDTSTGTMLASYTYDSAPGGKGLPATATRYTDGLAYTQAIGGYTDDYQPTSTTLTLPQSIADTWGLRTTYQYDYTYTDTGLPESATLPAVGNLPAEKVLTRYTKDGLPLSVSGRDWYGAETVYSPYGQVLRSTLGAQPYRVWTTASYDNASGALTDQQVHREQVGDQSIVAANLVSHRSYGYDAAGNVTSIRERSLGIEERQCFRYDPIGQLTTAWTAADQGSCAADPAGGAGAVTAGTDGSGYWQEYEYDLLGNRTKLVEKDLTGDTAKDATTSYDYGRADGGQPRTLTKVTKDYVTPDGAEVTAVAERLYELTGETKTVTSVENGDQQVLSWTYDGKVERITGAGGRGKTAYVGLADKCIDLSRAVPGNPLQLFPCNGTIAQKWTFAPVPGQANANLGTLSVYDDWCVQPAGNTTGSAFATQECSGSTAQHLERLSTGQLKHPASGLCLAVKDEATDDRTPLVLVTCDGDSAAQQWEAQNETRHLYGPGGSRLLTIQDQQATLQLGESVLTVQRGGTLVNTQRSYPAPGGVVMRYAHLATSSTGLVALAGDHQGSPYAEVGLHNEMPVRVRKQDPFGNQRGAAPIGVNMQTHTGFLGAQRDDASGYTPLGARLYDPVVGRFLSADPVLDIADPMQSNGYAYAHNNPVTYSDPTGLSVSLTASEKAAALAGAGLSAAQVAQAQATMGRSLMSVILDSAWYMLKEFIGINDAMNCFGGDMWACGSLIVGAIPWTKVAKIPGVLKAVNRTISAIQAWRAAKRAAEAVLRAAKAAETAALNAKKLAIEKAKKAAQAAKKKAAAKAQTTSNKAVNAAKKTGNQVQKNAQAKSNPKGSSAASSGAGKSGKSGGGSGKSGGGAGKGAPKGGGDSGASARGNGGSSGASCKTNSFVPGTRVLMADGSTKPVEEVQPGDKVLATDPETGQTVAETVTAAIKGDGVKKLVKVTIDTDGDRGSETAEVTATDGHPFWVPELGEWIDATDLRSGQWLRTGSGTYVQITAIDRWDVSQATVHNLTVANTHTYYVVAADTPVLVHNCGLADAVAEHRANANGGLGVSAKKNIAAMEATIDGAAPRTTIATSGVHVNPGEVGMPATRLFTPPNPSRAFDSEVFLFEDLAQGLRPKSIGTINLYSELTVCPSCGGVIDQFRARFPGIRINIRTGED</sequence>
<dbReference type="NCBIfam" id="TIGR03696">
    <property type="entry name" value="Rhs_assc_core"/>
    <property type="match status" value="1"/>
</dbReference>
<accession>A8M703</accession>
<dbReference type="CAZy" id="CBM13">
    <property type="family name" value="Carbohydrate-Binding Module Family 13"/>
</dbReference>
<dbReference type="PANTHER" id="PTHR32305">
    <property type="match status" value="1"/>
</dbReference>
<dbReference type="Gene3D" id="2.180.10.10">
    <property type="entry name" value="RHS repeat-associated core"/>
    <property type="match status" value="3"/>
</dbReference>
<feature type="compositionally biased region" description="Low complexity" evidence="2">
    <location>
        <begin position="2254"/>
        <end position="2263"/>
    </location>
</feature>
<dbReference type="Gene3D" id="2.80.10.50">
    <property type="match status" value="1"/>
</dbReference>
<proteinExistence type="predicted"/>
<evidence type="ECO:0000256" key="2">
    <source>
        <dbReference type="SAM" id="MobiDB-lite"/>
    </source>
</evidence>
<feature type="region of interest" description="Disordered" evidence="2">
    <location>
        <begin position="2254"/>
        <end position="2341"/>
    </location>
</feature>
<dbReference type="SMART" id="SM00458">
    <property type="entry name" value="RICIN"/>
    <property type="match status" value="1"/>
</dbReference>
<dbReference type="InterPro" id="IPR000772">
    <property type="entry name" value="Ricin_B_lectin"/>
</dbReference>
<dbReference type="InterPro" id="IPR032721">
    <property type="entry name" value="Toxin-deaminase"/>
</dbReference>
<dbReference type="InterPro" id="IPR056823">
    <property type="entry name" value="TEN-like_YD-shell"/>
</dbReference>
<dbReference type="NCBIfam" id="TIGR01443">
    <property type="entry name" value="intein_Cterm"/>
    <property type="match status" value="1"/>
</dbReference>
<dbReference type="OrthoDB" id="291011at2"/>
<dbReference type="Pfam" id="PF25023">
    <property type="entry name" value="TEN_YD-shell"/>
    <property type="match status" value="1"/>
</dbReference>